<dbReference type="AlphaFoldDB" id="X0U5G7"/>
<protein>
    <submittedName>
        <fullName evidence="1">Uncharacterized protein</fullName>
    </submittedName>
</protein>
<sequence>MRSVDGIVGEIISHRDNYDLDFIGLLDDNFMINKKRVIDFSKVMRDVNINWGTHGRMDEADSETVESMGAGNCRYIGFGGESASAKT</sequence>
<reference evidence="1" key="1">
    <citation type="journal article" date="2014" name="Front. Microbiol.">
        <title>High frequency of phylogenetically diverse reductive dehalogenase-homologous genes in deep subseafloor sedimentary metagenomes.</title>
        <authorList>
            <person name="Kawai M."/>
            <person name="Futagami T."/>
            <person name="Toyoda A."/>
            <person name="Takaki Y."/>
            <person name="Nishi S."/>
            <person name="Hori S."/>
            <person name="Arai W."/>
            <person name="Tsubouchi T."/>
            <person name="Morono Y."/>
            <person name="Uchiyama I."/>
            <person name="Ito T."/>
            <person name="Fujiyama A."/>
            <person name="Inagaki F."/>
            <person name="Takami H."/>
        </authorList>
    </citation>
    <scope>NUCLEOTIDE SEQUENCE</scope>
    <source>
        <strain evidence="1">Expedition CK06-06</strain>
    </source>
</reference>
<evidence type="ECO:0000313" key="1">
    <source>
        <dbReference type="EMBL" id="GAF94586.1"/>
    </source>
</evidence>
<proteinExistence type="predicted"/>
<organism evidence="1">
    <name type="scientific">marine sediment metagenome</name>
    <dbReference type="NCBI Taxonomy" id="412755"/>
    <lineage>
        <taxon>unclassified sequences</taxon>
        <taxon>metagenomes</taxon>
        <taxon>ecological metagenomes</taxon>
    </lineage>
</organism>
<dbReference type="EMBL" id="BARS01010527">
    <property type="protein sequence ID" value="GAF94586.1"/>
    <property type="molecule type" value="Genomic_DNA"/>
</dbReference>
<comment type="caution">
    <text evidence="1">The sequence shown here is derived from an EMBL/GenBank/DDBJ whole genome shotgun (WGS) entry which is preliminary data.</text>
</comment>
<accession>X0U5G7</accession>
<name>X0U5G7_9ZZZZ</name>
<gene>
    <name evidence="1" type="ORF">S01H1_19486</name>
</gene>
<feature type="non-terminal residue" evidence="1">
    <location>
        <position position="87"/>
    </location>
</feature>